<sequence length="277" mass="30166">MPDDLRARHSGGTFFFMMDLLQRQGMDWGASKKMPAIRPDMCLHIAQWVSVQCPSVIAPYVVAARRHFLLHAGFAATARHGLGGFEEDARHPARCVPTHCAMGFGAMPFGYCTLRVAVARGLRGHCTGCFAPPISPDAERSSCLAPRRHFLLHGEFAATARHGLGASKKTPAIRPDVCPHIAQWVSVQCPSVIAPYVAAPGGTFFFTVSFLQRQGMDWVLASKKTPAIPPDVCRHIAQWVSVQCPSVIAPYVVAPRRHFLLHGGFAATAKHGLGWLL</sequence>
<accession>A0ABV2TJ64</accession>
<proteinExistence type="predicted"/>
<comment type="caution">
    <text evidence="1">The sequence shown here is derived from an EMBL/GenBank/DDBJ whole genome shotgun (WGS) entry which is preliminary data.</text>
</comment>
<evidence type="ECO:0000313" key="2">
    <source>
        <dbReference type="Proteomes" id="UP001549691"/>
    </source>
</evidence>
<keyword evidence="2" id="KW-1185">Reference proteome</keyword>
<organism evidence="1 2">
    <name type="scientific">Uliginosibacterium flavum</name>
    <dbReference type="NCBI Taxonomy" id="1396831"/>
    <lineage>
        <taxon>Bacteria</taxon>
        <taxon>Pseudomonadati</taxon>
        <taxon>Pseudomonadota</taxon>
        <taxon>Betaproteobacteria</taxon>
        <taxon>Rhodocyclales</taxon>
        <taxon>Zoogloeaceae</taxon>
        <taxon>Uliginosibacterium</taxon>
    </lineage>
</organism>
<dbReference type="RefSeq" id="WP_354600428.1">
    <property type="nucleotide sequence ID" value="NZ_JBEWZI010000006.1"/>
</dbReference>
<name>A0ABV2TJ64_9RHOO</name>
<dbReference type="Proteomes" id="UP001549691">
    <property type="component" value="Unassembled WGS sequence"/>
</dbReference>
<gene>
    <name evidence="1" type="ORF">ABXR19_07175</name>
</gene>
<evidence type="ECO:0000313" key="1">
    <source>
        <dbReference type="EMBL" id="MET7013966.1"/>
    </source>
</evidence>
<protein>
    <submittedName>
        <fullName evidence="1">Uncharacterized protein</fullName>
    </submittedName>
</protein>
<dbReference type="EMBL" id="JBEWZI010000006">
    <property type="protein sequence ID" value="MET7013966.1"/>
    <property type="molecule type" value="Genomic_DNA"/>
</dbReference>
<reference evidence="1 2" key="1">
    <citation type="submission" date="2024-07" db="EMBL/GenBank/DDBJ databases">
        <title>Uliginosibacterium flavum JJ3220;KACC:17644.</title>
        <authorList>
            <person name="Kim M.K."/>
        </authorList>
    </citation>
    <scope>NUCLEOTIDE SEQUENCE [LARGE SCALE GENOMIC DNA]</scope>
    <source>
        <strain evidence="1 2">KACC:17644</strain>
    </source>
</reference>